<dbReference type="Gene3D" id="3.60.15.10">
    <property type="entry name" value="Ribonuclease Z/Hydroxyacylglutathione hydrolase-like"/>
    <property type="match status" value="1"/>
</dbReference>
<reference evidence="3 4" key="1">
    <citation type="submission" date="2017-07" db="EMBL/GenBank/DDBJ databases">
        <title>Sandarakinorhabdus cyanobacteriorum sp. nov., a novel bacterium isolated from cyanobacterial aggregates in a eutrophic lake.</title>
        <authorList>
            <person name="Cai H."/>
        </authorList>
    </citation>
    <scope>NUCLEOTIDE SEQUENCE [LARGE SCALE GENOMIC DNA]</scope>
    <source>
        <strain evidence="3 4">TH057</strain>
    </source>
</reference>
<feature type="domain" description="Metallo-beta-lactamase" evidence="2">
    <location>
        <begin position="66"/>
        <end position="254"/>
    </location>
</feature>
<proteinExistence type="predicted"/>
<dbReference type="PANTHER" id="PTHR46018:SF2">
    <property type="entry name" value="ZINC PHOSPHODIESTERASE ELAC PROTEIN 1"/>
    <property type="match status" value="1"/>
</dbReference>
<evidence type="ECO:0000313" key="3">
    <source>
        <dbReference type="EMBL" id="OYQ29388.1"/>
    </source>
</evidence>
<dbReference type="CDD" id="cd07719">
    <property type="entry name" value="arylsulfatase_AtsA-like_MBL-fold"/>
    <property type="match status" value="1"/>
</dbReference>
<dbReference type="Proteomes" id="UP000216991">
    <property type="component" value="Unassembled WGS sequence"/>
</dbReference>
<dbReference type="Pfam" id="PF12706">
    <property type="entry name" value="Lactamase_B_2"/>
    <property type="match status" value="1"/>
</dbReference>
<gene>
    <name evidence="3" type="ORF">CHU93_07775</name>
</gene>
<dbReference type="AlphaFoldDB" id="A0A255YJL9"/>
<evidence type="ECO:0000259" key="2">
    <source>
        <dbReference type="SMART" id="SM00849"/>
    </source>
</evidence>
<dbReference type="EMBL" id="NOXT01000105">
    <property type="protein sequence ID" value="OYQ29388.1"/>
    <property type="molecule type" value="Genomic_DNA"/>
</dbReference>
<dbReference type="SUPFAM" id="SSF56281">
    <property type="entry name" value="Metallo-hydrolase/oxidoreductase"/>
    <property type="match status" value="1"/>
</dbReference>
<organism evidence="3 4">
    <name type="scientific">Sandarakinorhabdus cyanobacteriorum</name>
    <dbReference type="NCBI Taxonomy" id="1981098"/>
    <lineage>
        <taxon>Bacteria</taxon>
        <taxon>Pseudomonadati</taxon>
        <taxon>Pseudomonadota</taxon>
        <taxon>Alphaproteobacteria</taxon>
        <taxon>Sphingomonadales</taxon>
        <taxon>Sphingosinicellaceae</taxon>
        <taxon>Sandarakinorhabdus</taxon>
    </lineage>
</organism>
<dbReference type="RefSeq" id="WP_094473529.1">
    <property type="nucleotide sequence ID" value="NZ_NOXT01000105.1"/>
</dbReference>
<evidence type="ECO:0000313" key="4">
    <source>
        <dbReference type="Proteomes" id="UP000216991"/>
    </source>
</evidence>
<dbReference type="SMART" id="SM00849">
    <property type="entry name" value="Lactamase_B"/>
    <property type="match status" value="1"/>
</dbReference>
<sequence length="348" mass="35807">MRRLGGILLLLLLAAGLWWNRVPLGTEIYGRAAAARADRDALADAGDGLTLVFCGTGTPLPDPDRAEACLAVQAGDNLILIDAGDGAVRKLASRGVRLGGLDAVLLTHLHSDHIEGLAPALLLRWTGSAATTPLPLIGPPGTAQVAQGYNLMLAADATYRTAHHGAAIAPNGGGAFAGRDAGPGVVWNAGGLVITAFAVNHAPVAPAWGYRIQYKGRMVVVSGDTAASAAVASAAKGADLLIHEALQPRLVAGITRGLDGSGQPRTAQITRDILNYHTTPEQAADLAARAGVRELVLTHIAPPLPSRLFHAAFLGDAPQRFGGRIRIADDGLRLFLPAGSTAIEDAAL</sequence>
<comment type="caution">
    <text evidence="3">The sequence shown here is derived from an EMBL/GenBank/DDBJ whole genome shotgun (WGS) entry which is preliminary data.</text>
</comment>
<dbReference type="GO" id="GO:0042781">
    <property type="term" value="F:3'-tRNA processing endoribonuclease activity"/>
    <property type="evidence" value="ECO:0007669"/>
    <property type="project" value="TreeGrafter"/>
</dbReference>
<dbReference type="InterPro" id="IPR001279">
    <property type="entry name" value="Metallo-B-lactamas"/>
</dbReference>
<name>A0A255YJL9_9SPHN</name>
<dbReference type="PANTHER" id="PTHR46018">
    <property type="entry name" value="ZINC PHOSPHODIESTERASE ELAC PROTEIN 1"/>
    <property type="match status" value="1"/>
</dbReference>
<evidence type="ECO:0000256" key="1">
    <source>
        <dbReference type="ARBA" id="ARBA00022801"/>
    </source>
</evidence>
<keyword evidence="1" id="KW-0378">Hydrolase</keyword>
<keyword evidence="4" id="KW-1185">Reference proteome</keyword>
<protein>
    <recommendedName>
        <fullName evidence="2">Metallo-beta-lactamase domain-containing protein</fullName>
    </recommendedName>
</protein>
<accession>A0A255YJL9</accession>
<dbReference type="InterPro" id="IPR036866">
    <property type="entry name" value="RibonucZ/Hydroxyglut_hydro"/>
</dbReference>
<dbReference type="OrthoDB" id="9803916at2"/>
<dbReference type="InterPro" id="IPR044094">
    <property type="entry name" value="AtsA-like_MBL-fold"/>
</dbReference>